<dbReference type="PANTHER" id="PTHR11377">
    <property type="entry name" value="N-MYRISTOYL TRANSFERASE"/>
    <property type="match status" value="1"/>
</dbReference>
<sequence>MSAFMRRRSGWCTAHQTSQPAGRLPGCLNSCLSATHTPELLQVLASSSESPKADGAELPRSEAEHEPAESCEVQRLPDVTKTPGLRRMTEEDAAGVHSLLQAILGKFHLSPMLSLREVEHWLLPRENVIDTYVVQV</sequence>
<dbReference type="Pfam" id="PF02799">
    <property type="entry name" value="NMT_C"/>
    <property type="match status" value="1"/>
</dbReference>
<dbReference type="PANTHER" id="PTHR11377:SF7">
    <property type="entry name" value="GLYCYLPEPTIDE N-TETRADECANOYLTRANSFERASE 1"/>
    <property type="match status" value="1"/>
</dbReference>
<comment type="catalytic activity">
    <reaction evidence="4 5">
        <text>N-terminal glycyl-[protein] + tetradecanoyl-CoA = N-tetradecanoylglycyl-[protein] + CoA + H(+)</text>
        <dbReference type="Rhea" id="RHEA:15521"/>
        <dbReference type="Rhea" id="RHEA-COMP:12666"/>
        <dbReference type="Rhea" id="RHEA-COMP:12667"/>
        <dbReference type="ChEBI" id="CHEBI:15378"/>
        <dbReference type="ChEBI" id="CHEBI:57287"/>
        <dbReference type="ChEBI" id="CHEBI:57385"/>
        <dbReference type="ChEBI" id="CHEBI:64723"/>
        <dbReference type="ChEBI" id="CHEBI:133050"/>
        <dbReference type="EC" id="2.3.1.97"/>
    </reaction>
</comment>
<dbReference type="Gene3D" id="3.40.630.30">
    <property type="match status" value="1"/>
</dbReference>
<accession>A0AAN8GKR8</accession>
<name>A0AAN8GKR8_9TELE</name>
<evidence type="ECO:0000256" key="1">
    <source>
        <dbReference type="ARBA" id="ARBA00004170"/>
    </source>
</evidence>
<evidence type="ECO:0000256" key="4">
    <source>
        <dbReference type="ARBA" id="ARBA00048276"/>
    </source>
</evidence>
<dbReference type="AlphaFoldDB" id="A0AAN8GKR8"/>
<evidence type="ECO:0000256" key="6">
    <source>
        <dbReference type="RuleBase" id="RU004178"/>
    </source>
</evidence>
<dbReference type="GO" id="GO:0004379">
    <property type="term" value="F:glycylpeptide N-tetradecanoyltransferase activity"/>
    <property type="evidence" value="ECO:0007669"/>
    <property type="project" value="UniProtKB-EC"/>
</dbReference>
<dbReference type="GO" id="GO:0016020">
    <property type="term" value="C:membrane"/>
    <property type="evidence" value="ECO:0007669"/>
    <property type="project" value="UniProtKB-SubCell"/>
</dbReference>
<dbReference type="InterPro" id="IPR022677">
    <property type="entry name" value="NMT_C"/>
</dbReference>
<feature type="compositionally biased region" description="Basic and acidic residues" evidence="7">
    <location>
        <begin position="51"/>
        <end position="68"/>
    </location>
</feature>
<feature type="region of interest" description="Disordered" evidence="7">
    <location>
        <begin position="46"/>
        <end position="83"/>
    </location>
</feature>
<dbReference type="SUPFAM" id="SSF55729">
    <property type="entry name" value="Acyl-CoA N-acyltransferases (Nat)"/>
    <property type="match status" value="1"/>
</dbReference>
<evidence type="ECO:0000313" key="9">
    <source>
        <dbReference type="EMBL" id="KAK5881243.1"/>
    </source>
</evidence>
<comment type="similarity">
    <text evidence="6">Belongs to the NMT family.</text>
</comment>
<gene>
    <name evidence="9" type="ORF">CesoFtcFv8_022064</name>
</gene>
<keyword evidence="5" id="KW-0012">Acyltransferase</keyword>
<comment type="caution">
    <text evidence="9">The sequence shown here is derived from an EMBL/GenBank/DDBJ whole genome shotgun (WGS) entry which is preliminary data.</text>
</comment>
<keyword evidence="3" id="KW-0597">Phosphoprotein</keyword>
<evidence type="ECO:0000256" key="7">
    <source>
        <dbReference type="SAM" id="MobiDB-lite"/>
    </source>
</evidence>
<evidence type="ECO:0000256" key="3">
    <source>
        <dbReference type="ARBA" id="ARBA00022553"/>
    </source>
</evidence>
<keyword evidence="10" id="KW-1185">Reference proteome</keyword>
<protein>
    <recommendedName>
        <fullName evidence="5">Glycylpeptide N-tetradecanoyltransferase</fullName>
        <ecNumber evidence="5">2.3.1.97</ecNumber>
    </recommendedName>
</protein>
<dbReference type="InterPro" id="IPR000903">
    <property type="entry name" value="NMT"/>
</dbReference>
<comment type="subcellular location">
    <subcellularLocation>
        <location evidence="2">Cytoplasm</location>
        <location evidence="2">Cytosol</location>
    </subcellularLocation>
    <subcellularLocation>
        <location evidence="1">Membrane</location>
        <topology evidence="1">Peripheral membrane protein</topology>
    </subcellularLocation>
</comment>
<comment type="function">
    <text evidence="5">Adds a myristoyl group to the N-terminal glycine residue of certain cellular proteins.</text>
</comment>
<evidence type="ECO:0000313" key="10">
    <source>
        <dbReference type="Proteomes" id="UP001335648"/>
    </source>
</evidence>
<evidence type="ECO:0000259" key="8">
    <source>
        <dbReference type="Pfam" id="PF02799"/>
    </source>
</evidence>
<dbReference type="EC" id="2.3.1.97" evidence="5"/>
<evidence type="ECO:0000256" key="5">
    <source>
        <dbReference type="RuleBase" id="RU000586"/>
    </source>
</evidence>
<dbReference type="InterPro" id="IPR016181">
    <property type="entry name" value="Acyl_CoA_acyltransferase"/>
</dbReference>
<evidence type="ECO:0000256" key="2">
    <source>
        <dbReference type="ARBA" id="ARBA00004514"/>
    </source>
</evidence>
<reference evidence="9 10" key="1">
    <citation type="journal article" date="2023" name="Mol. Biol. Evol.">
        <title>Genomics of Secondarily Temperate Adaptation in the Only Non-Antarctic Icefish.</title>
        <authorList>
            <person name="Rivera-Colon A.G."/>
            <person name="Rayamajhi N."/>
            <person name="Minhas B.F."/>
            <person name="Madrigal G."/>
            <person name="Bilyk K.T."/>
            <person name="Yoon V."/>
            <person name="Hune M."/>
            <person name="Gregory S."/>
            <person name="Cheng C.H.C."/>
            <person name="Catchen J.M."/>
        </authorList>
    </citation>
    <scope>NUCLEOTIDE SEQUENCE [LARGE SCALE GENOMIC DNA]</scope>
    <source>
        <strain evidence="9">JC2023a</strain>
    </source>
</reference>
<keyword evidence="5" id="KW-0808">Transferase</keyword>
<proteinExistence type="inferred from homology"/>
<dbReference type="EMBL" id="JAULUE010002063">
    <property type="protein sequence ID" value="KAK5881243.1"/>
    <property type="molecule type" value="Genomic_DNA"/>
</dbReference>
<feature type="domain" description="Glycylpeptide N-tetradecanoyltransferase C-terminal" evidence="8">
    <location>
        <begin position="63"/>
        <end position="135"/>
    </location>
</feature>
<organism evidence="9 10">
    <name type="scientific">Champsocephalus esox</name>
    <name type="common">pike icefish</name>
    <dbReference type="NCBI Taxonomy" id="159716"/>
    <lineage>
        <taxon>Eukaryota</taxon>
        <taxon>Metazoa</taxon>
        <taxon>Chordata</taxon>
        <taxon>Craniata</taxon>
        <taxon>Vertebrata</taxon>
        <taxon>Euteleostomi</taxon>
        <taxon>Actinopterygii</taxon>
        <taxon>Neopterygii</taxon>
        <taxon>Teleostei</taxon>
        <taxon>Neoteleostei</taxon>
        <taxon>Acanthomorphata</taxon>
        <taxon>Eupercaria</taxon>
        <taxon>Perciformes</taxon>
        <taxon>Notothenioidei</taxon>
        <taxon>Channichthyidae</taxon>
        <taxon>Champsocephalus</taxon>
    </lineage>
</organism>
<dbReference type="Proteomes" id="UP001335648">
    <property type="component" value="Unassembled WGS sequence"/>
</dbReference>
<dbReference type="GO" id="GO:0005829">
    <property type="term" value="C:cytosol"/>
    <property type="evidence" value="ECO:0007669"/>
    <property type="project" value="UniProtKB-SubCell"/>
</dbReference>